<dbReference type="RefSeq" id="XP_005766296.1">
    <property type="nucleotide sequence ID" value="XM_005766239.1"/>
</dbReference>
<evidence type="ECO:0000256" key="6">
    <source>
        <dbReference type="SAM" id="MobiDB-lite"/>
    </source>
</evidence>
<dbReference type="PaxDb" id="2903-EOD13867"/>
<dbReference type="Pfam" id="PF07942">
    <property type="entry name" value="CARME"/>
    <property type="match status" value="1"/>
</dbReference>
<dbReference type="KEGG" id="ehx:EMIHUDRAFT_356882"/>
<dbReference type="EC" id="2.1.1.22" evidence="2"/>
<dbReference type="PANTHER" id="PTHR12303">
    <property type="entry name" value="CARNOSINE N-METHYLTRANSFERASE"/>
    <property type="match status" value="1"/>
</dbReference>
<dbReference type="SMART" id="SM01296">
    <property type="entry name" value="N2227"/>
    <property type="match status" value="1"/>
</dbReference>
<dbReference type="InterPro" id="IPR012901">
    <property type="entry name" value="CARME"/>
</dbReference>
<keyword evidence="5" id="KW-0949">S-adenosyl-L-methionine</keyword>
<protein>
    <recommendedName>
        <fullName evidence="2">carnosine N-methyltransferase</fullName>
        <ecNumber evidence="2">2.1.1.22</ecNumber>
    </recommendedName>
</protein>
<evidence type="ECO:0000256" key="4">
    <source>
        <dbReference type="ARBA" id="ARBA00022679"/>
    </source>
</evidence>
<dbReference type="Gene3D" id="3.40.50.150">
    <property type="entry name" value="Vaccinia Virus protein VP39"/>
    <property type="match status" value="1"/>
</dbReference>
<sequence>MAENQHFASIIRAYDEYRAWGLAKADRLERHYGKLSDADRAVMRVDNKVAGMRAAVEQNARVIAQLVAPHRASVPAGDDPRVQVAMPQPDGSTRFVPTSRTDYVPESDLEKVQSTLKQFVREWGAEGRAERESAHGPVLDALRKEFPQPEGVRVLLPGAGLGRLVWEVAMAGYVAQGCEFSYFMLIAADFLMNRLGAAQETVTLHPWALQTCNAVSAADQLRPAVAPEVPPSDLPEESNLSMCAGDFLEVYRDSEAAWEALVTLFFVDTAHDPSEYVRAAWRMIADGGVWINMGPLLWHFHDMPGEVSIELTWQELRSLIVACGFVFEREEWCRCSYTCNPQSLYQMQYNCIFFVARRPPRQPADGSEP</sequence>
<dbReference type="EnsemblProtists" id="EOD13867">
    <property type="protein sequence ID" value="EOD13867"/>
    <property type="gene ID" value="EMIHUDRAFT_356882"/>
</dbReference>
<accession>A0A0D3IRI2</accession>
<evidence type="ECO:0000256" key="2">
    <source>
        <dbReference type="ARBA" id="ARBA00012003"/>
    </source>
</evidence>
<dbReference type="AlphaFoldDB" id="A0A0D3IRI2"/>
<dbReference type="STRING" id="2903.R1BVV4"/>
<evidence type="ECO:0000313" key="8">
    <source>
        <dbReference type="Proteomes" id="UP000013827"/>
    </source>
</evidence>
<evidence type="ECO:0000313" key="7">
    <source>
        <dbReference type="EnsemblProtists" id="EOD13867"/>
    </source>
</evidence>
<evidence type="ECO:0000256" key="5">
    <source>
        <dbReference type="ARBA" id="ARBA00022691"/>
    </source>
</evidence>
<proteinExistence type="inferred from homology"/>
<dbReference type="eggNOG" id="KOG2798">
    <property type="taxonomic scope" value="Eukaryota"/>
</dbReference>
<evidence type="ECO:0000256" key="1">
    <source>
        <dbReference type="ARBA" id="ARBA00010086"/>
    </source>
</evidence>
<reference evidence="7" key="2">
    <citation type="submission" date="2024-10" db="UniProtKB">
        <authorList>
            <consortium name="EnsemblProtists"/>
        </authorList>
    </citation>
    <scope>IDENTIFICATION</scope>
</reference>
<keyword evidence="8" id="KW-1185">Reference proteome</keyword>
<dbReference type="InterPro" id="IPR029063">
    <property type="entry name" value="SAM-dependent_MTases_sf"/>
</dbReference>
<comment type="similarity">
    <text evidence="1">Belongs to the carnosine N-methyltransferase family.</text>
</comment>
<dbReference type="Proteomes" id="UP000013827">
    <property type="component" value="Unassembled WGS sequence"/>
</dbReference>
<organism evidence="7 8">
    <name type="scientific">Emiliania huxleyi (strain CCMP1516)</name>
    <dbReference type="NCBI Taxonomy" id="280463"/>
    <lineage>
        <taxon>Eukaryota</taxon>
        <taxon>Haptista</taxon>
        <taxon>Haptophyta</taxon>
        <taxon>Prymnesiophyceae</taxon>
        <taxon>Isochrysidales</taxon>
        <taxon>Noelaerhabdaceae</taxon>
        <taxon>Emiliania</taxon>
    </lineage>
</organism>
<dbReference type="PANTHER" id="PTHR12303:SF6">
    <property type="entry name" value="CARNOSINE N-METHYLTRANSFERASE"/>
    <property type="match status" value="1"/>
</dbReference>
<keyword evidence="4" id="KW-0808">Transferase</keyword>
<dbReference type="GO" id="GO:0032259">
    <property type="term" value="P:methylation"/>
    <property type="evidence" value="ECO:0007669"/>
    <property type="project" value="UniProtKB-KW"/>
</dbReference>
<evidence type="ECO:0000256" key="3">
    <source>
        <dbReference type="ARBA" id="ARBA00022603"/>
    </source>
</evidence>
<reference evidence="8" key="1">
    <citation type="journal article" date="2013" name="Nature">
        <title>Pan genome of the phytoplankton Emiliania underpins its global distribution.</title>
        <authorList>
            <person name="Read B.A."/>
            <person name="Kegel J."/>
            <person name="Klute M.J."/>
            <person name="Kuo A."/>
            <person name="Lefebvre S.C."/>
            <person name="Maumus F."/>
            <person name="Mayer C."/>
            <person name="Miller J."/>
            <person name="Monier A."/>
            <person name="Salamov A."/>
            <person name="Young J."/>
            <person name="Aguilar M."/>
            <person name="Claverie J.M."/>
            <person name="Frickenhaus S."/>
            <person name="Gonzalez K."/>
            <person name="Herman E.K."/>
            <person name="Lin Y.C."/>
            <person name="Napier J."/>
            <person name="Ogata H."/>
            <person name="Sarno A.F."/>
            <person name="Shmutz J."/>
            <person name="Schroeder D."/>
            <person name="de Vargas C."/>
            <person name="Verret F."/>
            <person name="von Dassow P."/>
            <person name="Valentin K."/>
            <person name="Van de Peer Y."/>
            <person name="Wheeler G."/>
            <person name="Dacks J.B."/>
            <person name="Delwiche C.F."/>
            <person name="Dyhrman S.T."/>
            <person name="Glockner G."/>
            <person name="John U."/>
            <person name="Richards T."/>
            <person name="Worden A.Z."/>
            <person name="Zhang X."/>
            <person name="Grigoriev I.V."/>
            <person name="Allen A.E."/>
            <person name="Bidle K."/>
            <person name="Borodovsky M."/>
            <person name="Bowler C."/>
            <person name="Brownlee C."/>
            <person name="Cock J.M."/>
            <person name="Elias M."/>
            <person name="Gladyshev V.N."/>
            <person name="Groth M."/>
            <person name="Guda C."/>
            <person name="Hadaegh A."/>
            <person name="Iglesias-Rodriguez M.D."/>
            <person name="Jenkins J."/>
            <person name="Jones B.M."/>
            <person name="Lawson T."/>
            <person name="Leese F."/>
            <person name="Lindquist E."/>
            <person name="Lobanov A."/>
            <person name="Lomsadze A."/>
            <person name="Malik S.B."/>
            <person name="Marsh M.E."/>
            <person name="Mackinder L."/>
            <person name="Mock T."/>
            <person name="Mueller-Roeber B."/>
            <person name="Pagarete A."/>
            <person name="Parker M."/>
            <person name="Probert I."/>
            <person name="Quesneville H."/>
            <person name="Raines C."/>
            <person name="Rensing S.A."/>
            <person name="Riano-Pachon D.M."/>
            <person name="Richier S."/>
            <person name="Rokitta S."/>
            <person name="Shiraiwa Y."/>
            <person name="Soanes D.M."/>
            <person name="van der Giezen M."/>
            <person name="Wahlund T.M."/>
            <person name="Williams B."/>
            <person name="Wilson W."/>
            <person name="Wolfe G."/>
            <person name="Wurch L.L."/>
        </authorList>
    </citation>
    <scope>NUCLEOTIDE SEQUENCE</scope>
</reference>
<dbReference type="GeneID" id="17260014"/>
<dbReference type="SUPFAM" id="SSF53335">
    <property type="entry name" value="S-adenosyl-L-methionine-dependent methyltransferases"/>
    <property type="match status" value="1"/>
</dbReference>
<keyword evidence="3" id="KW-0489">Methyltransferase</keyword>
<dbReference type="GO" id="GO:0030735">
    <property type="term" value="F:carnosine N-methyltransferase activity"/>
    <property type="evidence" value="ECO:0007669"/>
    <property type="project" value="UniProtKB-EC"/>
</dbReference>
<name>A0A0D3IRI2_EMIH1</name>
<dbReference type="HOGENOM" id="CLU_030612_1_2_1"/>
<dbReference type="OMA" id="GSMSMCA"/>
<feature type="region of interest" description="Disordered" evidence="6">
    <location>
        <begin position="74"/>
        <end position="97"/>
    </location>
</feature>